<protein>
    <submittedName>
        <fullName evidence="5">Uncharacterized mitochondrial protein AtMg00810-like</fullName>
    </submittedName>
</protein>
<evidence type="ECO:0000256" key="2">
    <source>
        <dbReference type="SAM" id="Coils"/>
    </source>
</evidence>
<feature type="region of interest" description="Disordered" evidence="3">
    <location>
        <begin position="648"/>
        <end position="673"/>
    </location>
</feature>
<keyword evidence="1" id="KW-0862">Zinc</keyword>
<dbReference type="SMART" id="SM00343">
    <property type="entry name" value="ZnF_C2HC"/>
    <property type="match status" value="1"/>
</dbReference>
<keyword evidence="2" id="KW-0175">Coiled coil</keyword>
<evidence type="ECO:0000256" key="1">
    <source>
        <dbReference type="PROSITE-ProRule" id="PRU00047"/>
    </source>
</evidence>
<name>A0A6L2J4L8_TANCI</name>
<sequence>MMDNELWEVIENGNSFLKTHVVEGVTKEMTITTTEEKAQRRLEVKARSTLMMGILNEHQLKFNSIKNAKQLLEAVEKRFGGNAATKKQRNPLKQQFENFSASSSEMLDQTFYIIQKLVSQLELLCEKISQEDVNQKLLRSLSPEWNTHVVMWRNKDDFETMSMNDLYNNLKIYEPEVKGVSSLISSTQNMVFVSSSNNNTNGVVNTAHEVFTASTQVNDAFSSNIDNLSDVVICAFLTSQPNSHQLAHEDLEQIHQDDMEEMDLRWQMAMLTMRAKRFLKKTGRKINVNGNDFIGFDKSKVECYNCHKNRHFARECRASRNQENKNTESTRRSVPMEITNSSALVSCDGLMVMIRVIRLDEFANKPVVDNEAKSRKEKPNAVRKNNNALIIKEWVSDNVEEEVAQPKVIKNNHVLNKHELKRSKNHLVHRFYQVVSEPGARYLGSIKVLYKLLLLLVSTARISLILPIAFSTARCKRQGNPQMDLQDKGVIDSGCSRHMIRNISYLNDYEEIDRGYVAFGGNPKGGKIIRKYHLGKFDGKADEGFFVGYSLNSKAFRIFNSRAIVEENLHIRFSESIPNVVGSGPYWLFDIDALTRTVNYEPIIAGTQSNGFAGKKASNNAGQARMETEPVKDYILLPLWTADLSFSQDPKNSHDDGLKPSSDDKKKVDEDPCKGNEFNVVSKNINIKLSFDPNMPALKDIGTFNFSNEDEDDDAVADMNNLDTTIQIKEEVYVCQPPEFEDPDFPDRVYKVEKALYGLHQAPRAWFTEAKTTSTPMETQKPLLKDEDGVEVDVHMYRSMIGSLMYLTSSRPDIMFAVCTCAKYQVNPKVSHLHAVKRIFRYLKDQPKLGLWYLKDSPFDLVAYTDSDYAGASLDGKSTIGEAEYVAASSCCGQLLWIQNQLLDYGHILTTAGSKLMLLGITYYCQLNVNAARHNLQLLEHFWSTAVAKTINGEGQIHAKIDGRSKPKRKDTQVPQLSVPTESFVDEAIYKERDDRLVRAATTASSSEAEHDSGGGPRGNTLQSDKDRLKLTELMELCNSLQSRVLDLEKTKTTQALDITRLKRRVKKLEKKKRSRTHKLKRLYKVGLTARVDSSKDEQNLGEDASKQGRKITDIYADKDITLVNDQDDAELFDVNDLHEHVKLKKKEQIRTDEEATKRLQEQFDDEERLAREHAQKEQEANIAVIEEWNDI</sequence>
<feature type="coiled-coil region" evidence="2">
    <location>
        <begin position="1031"/>
        <end position="1079"/>
    </location>
</feature>
<keyword evidence="1" id="KW-0863">Zinc-finger</keyword>
<dbReference type="GO" id="GO:0003676">
    <property type="term" value="F:nucleic acid binding"/>
    <property type="evidence" value="ECO:0007669"/>
    <property type="project" value="InterPro"/>
</dbReference>
<gene>
    <name evidence="5" type="ORF">Tci_002873</name>
</gene>
<keyword evidence="1" id="KW-0479">Metal-binding</keyword>
<feature type="region of interest" description="Disordered" evidence="3">
    <location>
        <begin position="1000"/>
        <end position="1024"/>
    </location>
</feature>
<dbReference type="Gene3D" id="4.10.60.10">
    <property type="entry name" value="Zinc finger, CCHC-type"/>
    <property type="match status" value="1"/>
</dbReference>
<feature type="domain" description="CCHC-type" evidence="4">
    <location>
        <begin position="303"/>
        <end position="317"/>
    </location>
</feature>
<dbReference type="AlphaFoldDB" id="A0A6L2J4L8"/>
<dbReference type="PROSITE" id="PS50158">
    <property type="entry name" value="ZF_CCHC"/>
    <property type="match status" value="1"/>
</dbReference>
<organism evidence="5">
    <name type="scientific">Tanacetum cinerariifolium</name>
    <name type="common">Dalmatian daisy</name>
    <name type="synonym">Chrysanthemum cinerariifolium</name>
    <dbReference type="NCBI Taxonomy" id="118510"/>
    <lineage>
        <taxon>Eukaryota</taxon>
        <taxon>Viridiplantae</taxon>
        <taxon>Streptophyta</taxon>
        <taxon>Embryophyta</taxon>
        <taxon>Tracheophyta</taxon>
        <taxon>Spermatophyta</taxon>
        <taxon>Magnoliopsida</taxon>
        <taxon>eudicotyledons</taxon>
        <taxon>Gunneridae</taxon>
        <taxon>Pentapetalae</taxon>
        <taxon>asterids</taxon>
        <taxon>campanulids</taxon>
        <taxon>Asterales</taxon>
        <taxon>Asteraceae</taxon>
        <taxon>Asteroideae</taxon>
        <taxon>Anthemideae</taxon>
        <taxon>Anthemidinae</taxon>
        <taxon>Tanacetum</taxon>
    </lineage>
</organism>
<dbReference type="PANTHER" id="PTHR11439:SF495">
    <property type="entry name" value="REVERSE TRANSCRIPTASE, RNA-DEPENDENT DNA POLYMERASE-RELATED"/>
    <property type="match status" value="1"/>
</dbReference>
<dbReference type="Pfam" id="PF07727">
    <property type="entry name" value="RVT_2"/>
    <property type="match status" value="1"/>
</dbReference>
<dbReference type="InterPro" id="IPR013103">
    <property type="entry name" value="RVT_2"/>
</dbReference>
<dbReference type="InterPro" id="IPR057670">
    <property type="entry name" value="SH3_retrovirus"/>
</dbReference>
<proteinExistence type="predicted"/>
<dbReference type="EMBL" id="BKCJ010000199">
    <property type="protein sequence ID" value="GEU30895.1"/>
    <property type="molecule type" value="Genomic_DNA"/>
</dbReference>
<dbReference type="Pfam" id="PF14223">
    <property type="entry name" value="Retrotran_gag_2"/>
    <property type="match status" value="1"/>
</dbReference>
<dbReference type="Pfam" id="PF25597">
    <property type="entry name" value="SH3_retrovirus"/>
    <property type="match status" value="1"/>
</dbReference>
<dbReference type="InterPro" id="IPR036875">
    <property type="entry name" value="Znf_CCHC_sf"/>
</dbReference>
<accession>A0A6L2J4L8</accession>
<reference evidence="5" key="1">
    <citation type="journal article" date="2019" name="Sci. Rep.">
        <title>Draft genome of Tanacetum cinerariifolium, the natural source of mosquito coil.</title>
        <authorList>
            <person name="Yamashiro T."/>
            <person name="Shiraishi A."/>
            <person name="Satake H."/>
            <person name="Nakayama K."/>
        </authorList>
    </citation>
    <scope>NUCLEOTIDE SEQUENCE</scope>
</reference>
<dbReference type="GO" id="GO:0008270">
    <property type="term" value="F:zinc ion binding"/>
    <property type="evidence" value="ECO:0007669"/>
    <property type="project" value="UniProtKB-KW"/>
</dbReference>
<evidence type="ECO:0000259" key="4">
    <source>
        <dbReference type="PROSITE" id="PS50158"/>
    </source>
</evidence>
<evidence type="ECO:0000256" key="3">
    <source>
        <dbReference type="SAM" id="MobiDB-lite"/>
    </source>
</evidence>
<dbReference type="SUPFAM" id="SSF57756">
    <property type="entry name" value="Retrovirus zinc finger-like domains"/>
    <property type="match status" value="1"/>
</dbReference>
<feature type="compositionally biased region" description="Basic and acidic residues" evidence="3">
    <location>
        <begin position="651"/>
        <end position="673"/>
    </location>
</feature>
<dbReference type="InterPro" id="IPR001878">
    <property type="entry name" value="Znf_CCHC"/>
</dbReference>
<comment type="caution">
    <text evidence="5">The sequence shown here is derived from an EMBL/GenBank/DDBJ whole genome shotgun (WGS) entry which is preliminary data.</text>
</comment>
<dbReference type="PANTHER" id="PTHR11439">
    <property type="entry name" value="GAG-POL-RELATED RETROTRANSPOSON"/>
    <property type="match status" value="1"/>
</dbReference>
<evidence type="ECO:0000313" key="5">
    <source>
        <dbReference type="EMBL" id="GEU30895.1"/>
    </source>
</evidence>